<dbReference type="Proteomes" id="UP000186104">
    <property type="component" value="Chromosome"/>
</dbReference>
<dbReference type="STRING" id="499555.BJL86_1679"/>
<proteinExistence type="predicted"/>
<dbReference type="Gene3D" id="3.50.50.60">
    <property type="entry name" value="FAD/NAD(P)-binding domain"/>
    <property type="match status" value="1"/>
</dbReference>
<gene>
    <name evidence="1" type="ORF">BJL86_1679</name>
</gene>
<keyword evidence="2" id="KW-1185">Reference proteome</keyword>
<dbReference type="OrthoDB" id="537501at2"/>
<protein>
    <submittedName>
        <fullName evidence="1">Lycopene beta cyclase</fullName>
    </submittedName>
</protein>
<name>A0A173LJJ9_9ACTN</name>
<evidence type="ECO:0000313" key="2">
    <source>
        <dbReference type="Proteomes" id="UP000186104"/>
    </source>
</evidence>
<dbReference type="PANTHER" id="PTHR39757">
    <property type="match status" value="1"/>
</dbReference>
<evidence type="ECO:0000313" key="1">
    <source>
        <dbReference type="EMBL" id="ANI92455.1"/>
    </source>
</evidence>
<dbReference type="KEGG" id="dtm:BJL86_1679"/>
<reference evidence="1 2" key="1">
    <citation type="submission" date="2016-06" db="EMBL/GenBank/DDBJ databases">
        <title>Complete genome sequence of a saline-alkali tolerant type strain Dietzia timorensis ID05-A0528T.</title>
        <authorList>
            <person name="Wu X."/>
        </authorList>
    </citation>
    <scope>NUCLEOTIDE SEQUENCE [LARGE SCALE GENOMIC DNA]</scope>
    <source>
        <strain evidence="1 2">ID05-A0528</strain>
    </source>
</reference>
<dbReference type="SUPFAM" id="SSF51905">
    <property type="entry name" value="FAD/NAD(P)-binding domain"/>
    <property type="match status" value="1"/>
</dbReference>
<sequence>MSTPDILIAGLGPAGLALAAACSRRGLAVRTVEAHPGRTWSATYGMWHHQWERACAAFPELSGVPFSTTPRPRLIAPRRSGASPQFGLIAADYVVVDTAALQCALAAVCPPRMTSEEVLATADLGALAAQGTRVIDCRGAVPPDLRADPAAAACQTAYGVVLPAQHAREYLPGGAGCLMDWRTDAFGSPAKPSFLYAVNLPGDRMLLEETDLVGAPALTIARLRERLHQRLGWASPEPGTAGRAEGFADPDEIERSRGVLATEKVRFPVLPAVRPAGLETFGTAGTAGHPATGYSVGEILRSAESAADALAAGRPIPASTGVGTRALHRLGLRALLALEGPALQEMFAGFAALDVRRQLAFLDRSSKALPTGMAMASQWWNTTNATRAAVARAALLGR</sequence>
<accession>A0A173LJJ9</accession>
<organism evidence="1 2">
    <name type="scientific">Dietzia timorensis</name>
    <dbReference type="NCBI Taxonomy" id="499555"/>
    <lineage>
        <taxon>Bacteria</taxon>
        <taxon>Bacillati</taxon>
        <taxon>Actinomycetota</taxon>
        <taxon>Actinomycetes</taxon>
        <taxon>Mycobacteriales</taxon>
        <taxon>Dietziaceae</taxon>
        <taxon>Dietzia</taxon>
    </lineage>
</organism>
<dbReference type="AlphaFoldDB" id="A0A173LJJ9"/>
<dbReference type="InterPro" id="IPR036188">
    <property type="entry name" value="FAD/NAD-bd_sf"/>
</dbReference>
<dbReference type="Pfam" id="PF05834">
    <property type="entry name" value="Lycopene_cycl"/>
    <property type="match status" value="2"/>
</dbReference>
<dbReference type="EMBL" id="CP015961">
    <property type="protein sequence ID" value="ANI92455.1"/>
    <property type="molecule type" value="Genomic_DNA"/>
</dbReference>
<dbReference type="PANTHER" id="PTHR39757:SF5">
    <property type="entry name" value="OS02G0190600 PROTEIN"/>
    <property type="match status" value="1"/>
</dbReference>
<dbReference type="RefSeq" id="WP_156515173.1">
    <property type="nucleotide sequence ID" value="NZ_CP015961.1"/>
</dbReference>